<feature type="compositionally biased region" description="Low complexity" evidence="1">
    <location>
        <begin position="95"/>
        <end position="108"/>
    </location>
</feature>
<evidence type="ECO:0000256" key="1">
    <source>
        <dbReference type="SAM" id="MobiDB-lite"/>
    </source>
</evidence>
<protein>
    <submittedName>
        <fullName evidence="2">Uncharacterized protein</fullName>
    </submittedName>
</protein>
<proteinExistence type="predicted"/>
<reference evidence="2" key="1">
    <citation type="journal article" date="2020" name="Nature">
        <title>Giant virus diversity and host interactions through global metagenomics.</title>
        <authorList>
            <person name="Schulz F."/>
            <person name="Roux S."/>
            <person name="Paez-Espino D."/>
            <person name="Jungbluth S."/>
            <person name="Walsh D.A."/>
            <person name="Denef V.J."/>
            <person name="McMahon K.D."/>
            <person name="Konstantinidis K.T."/>
            <person name="Eloe-Fadrosh E.A."/>
            <person name="Kyrpides N.C."/>
            <person name="Woyke T."/>
        </authorList>
    </citation>
    <scope>NUCLEOTIDE SEQUENCE</scope>
    <source>
        <strain evidence="2">GVMAG-M-3300009155-2</strain>
    </source>
</reference>
<sequence length="242" mass="29146">MSNLFKNNNRFSSLIDESIDNKDKYRNKTFDKNVKNTRDDRSYNFNSARNIERKLHLDMLEKEKKQLAIKESLKVENFPQLISCENNMSNKFTDNSNNSNNSNNTQNTNNQTFLEKLKLEKQLQETKNDLEDKVDPGWVLLKKSKDSNKIVIKYGMKTIVEENTTNNVFNTLVEINENFKQKYIDLWGEEEYENKFLFPNYDYEYFDRLDELYEKEMDLLHKEELEREILQEYTNNGYSDYY</sequence>
<accession>A0A6C0ES71</accession>
<organism evidence="2">
    <name type="scientific">viral metagenome</name>
    <dbReference type="NCBI Taxonomy" id="1070528"/>
    <lineage>
        <taxon>unclassified sequences</taxon>
        <taxon>metagenomes</taxon>
        <taxon>organismal metagenomes</taxon>
    </lineage>
</organism>
<name>A0A6C0ES71_9ZZZZ</name>
<dbReference type="EMBL" id="MN738916">
    <property type="protein sequence ID" value="QHT31179.1"/>
    <property type="molecule type" value="Genomic_DNA"/>
</dbReference>
<feature type="region of interest" description="Disordered" evidence="1">
    <location>
        <begin position="89"/>
        <end position="108"/>
    </location>
</feature>
<evidence type="ECO:0000313" key="2">
    <source>
        <dbReference type="EMBL" id="QHT31179.1"/>
    </source>
</evidence>
<dbReference type="AlphaFoldDB" id="A0A6C0ES71"/>